<reference evidence="1 2" key="1">
    <citation type="submission" date="2021-08" db="EMBL/GenBank/DDBJ databases">
        <title>Draft Genome Sequence of Phanerochaete sordida strain YK-624.</title>
        <authorList>
            <person name="Mori T."/>
            <person name="Dohra H."/>
            <person name="Suzuki T."/>
            <person name="Kawagishi H."/>
            <person name="Hirai H."/>
        </authorList>
    </citation>
    <scope>NUCLEOTIDE SEQUENCE [LARGE SCALE GENOMIC DNA]</scope>
    <source>
        <strain evidence="1 2">YK-624</strain>
    </source>
</reference>
<gene>
    <name evidence="1" type="ORF">PsYK624_026290</name>
</gene>
<accession>A0A9P3G285</accession>
<proteinExistence type="predicted"/>
<dbReference type="Proteomes" id="UP000703269">
    <property type="component" value="Unassembled WGS sequence"/>
</dbReference>
<evidence type="ECO:0000313" key="1">
    <source>
        <dbReference type="EMBL" id="GJE86549.1"/>
    </source>
</evidence>
<dbReference type="AlphaFoldDB" id="A0A9P3G285"/>
<dbReference type="EMBL" id="BPQB01000004">
    <property type="protein sequence ID" value="GJE86549.1"/>
    <property type="molecule type" value="Genomic_DNA"/>
</dbReference>
<keyword evidence="2" id="KW-1185">Reference proteome</keyword>
<name>A0A9P3G285_9APHY</name>
<organism evidence="1 2">
    <name type="scientific">Phanerochaete sordida</name>
    <dbReference type="NCBI Taxonomy" id="48140"/>
    <lineage>
        <taxon>Eukaryota</taxon>
        <taxon>Fungi</taxon>
        <taxon>Dikarya</taxon>
        <taxon>Basidiomycota</taxon>
        <taxon>Agaricomycotina</taxon>
        <taxon>Agaricomycetes</taxon>
        <taxon>Polyporales</taxon>
        <taxon>Phanerochaetaceae</taxon>
        <taxon>Phanerochaete</taxon>
    </lineage>
</organism>
<comment type="caution">
    <text evidence="1">The sequence shown here is derived from an EMBL/GenBank/DDBJ whole genome shotgun (WGS) entry which is preliminary data.</text>
</comment>
<protein>
    <submittedName>
        <fullName evidence="1">Uncharacterized protein</fullName>
    </submittedName>
</protein>
<sequence length="189" mass="20396">MLTWIKTLNQWRESRKLKINVSLTFLFLRDGTFYFIALSACNVASICTSAPAELVQAVLAILPSLLIQRFLLNLRQFAQGAGVANTTPDIDHFSRFSAPHFRAQSAHSFLGNIGEPLEHAGDEQTPEGCIEAMNAAVSCPEGAASDIEGSDAALRVSDAPHAGRTGQTALRSLSSIDAVEMSHIEEVEV</sequence>
<evidence type="ECO:0000313" key="2">
    <source>
        <dbReference type="Proteomes" id="UP000703269"/>
    </source>
</evidence>